<comment type="similarity">
    <text evidence="2 10">Belongs to the mitochondrial carrier (TC 2.A.29) family.</text>
</comment>
<evidence type="ECO:0000313" key="11">
    <source>
        <dbReference type="EMBL" id="ODQ59045.1"/>
    </source>
</evidence>
<keyword evidence="12" id="KW-1185">Reference proteome</keyword>
<keyword evidence="5" id="KW-0677">Repeat</keyword>
<accession>A0A1E3P0W7</accession>
<keyword evidence="7" id="KW-0496">Mitochondrion</keyword>
<evidence type="ECO:0000256" key="1">
    <source>
        <dbReference type="ARBA" id="ARBA00004225"/>
    </source>
</evidence>
<evidence type="ECO:0000256" key="2">
    <source>
        <dbReference type="ARBA" id="ARBA00006375"/>
    </source>
</evidence>
<sequence>MTKQSNPPPITSTPSSSSQALIILPQSLQPWKPTFLSYTASLGSVAFGYPLDSIKSRMQTHGFNSITKCFLSTLKNEGVRGLFRGISSPIFSIAFSRSINVSVFSIVKPYSSKLSLNLQSNSPILNVLANNLPRSFAAGYCAGFVTSLWACPFEFVKLFSQISFLENKSKIGNIEALRQILNSQGYKGLYTGYKFQFLRDTFGAAVYFSSYESFKLILNSMMLKEDDTWSILRDFSNNWVSIALSGGLSGSLCWLTIFPFDTIKSLQQKALISTIVDKEHKTFETLKLRRNIYRGVSASVLRSFFTSMVFFSTYEYLVKIIS</sequence>
<dbReference type="InterPro" id="IPR023395">
    <property type="entry name" value="MCP_dom_sf"/>
</dbReference>
<keyword evidence="6" id="KW-1133">Transmembrane helix</keyword>
<dbReference type="EMBL" id="KV454211">
    <property type="protein sequence ID" value="ODQ59045.1"/>
    <property type="molecule type" value="Genomic_DNA"/>
</dbReference>
<evidence type="ECO:0000256" key="5">
    <source>
        <dbReference type="ARBA" id="ARBA00022737"/>
    </source>
</evidence>
<protein>
    <recommendedName>
        <fullName evidence="13">Mitochondrial carrier protein</fullName>
    </recommendedName>
</protein>
<evidence type="ECO:0000256" key="10">
    <source>
        <dbReference type="RuleBase" id="RU000488"/>
    </source>
</evidence>
<reference evidence="11 12" key="1">
    <citation type="journal article" date="2016" name="Proc. Natl. Acad. Sci. U.S.A.">
        <title>Comparative genomics of biotechnologically important yeasts.</title>
        <authorList>
            <person name="Riley R."/>
            <person name="Haridas S."/>
            <person name="Wolfe K.H."/>
            <person name="Lopes M.R."/>
            <person name="Hittinger C.T."/>
            <person name="Goeker M."/>
            <person name="Salamov A.A."/>
            <person name="Wisecaver J.H."/>
            <person name="Long T.M."/>
            <person name="Calvey C.H."/>
            <person name="Aerts A.L."/>
            <person name="Barry K.W."/>
            <person name="Choi C."/>
            <person name="Clum A."/>
            <person name="Coughlan A.Y."/>
            <person name="Deshpande S."/>
            <person name="Douglass A.P."/>
            <person name="Hanson S.J."/>
            <person name="Klenk H.-P."/>
            <person name="LaButti K.M."/>
            <person name="Lapidus A."/>
            <person name="Lindquist E.A."/>
            <person name="Lipzen A.M."/>
            <person name="Meier-Kolthoff J.P."/>
            <person name="Ohm R.A."/>
            <person name="Otillar R.P."/>
            <person name="Pangilinan J.L."/>
            <person name="Peng Y."/>
            <person name="Rokas A."/>
            <person name="Rosa C.A."/>
            <person name="Scheuner C."/>
            <person name="Sibirny A.A."/>
            <person name="Slot J.C."/>
            <person name="Stielow J.B."/>
            <person name="Sun H."/>
            <person name="Kurtzman C.P."/>
            <person name="Blackwell M."/>
            <person name="Grigoriev I.V."/>
            <person name="Jeffries T.W."/>
        </authorList>
    </citation>
    <scope>NUCLEOTIDE SEQUENCE [LARGE SCALE GENOMIC DNA]</scope>
    <source>
        <strain evidence="12">ATCC 58044 / CBS 1984 / NCYC 433 / NRRL Y-366-8</strain>
    </source>
</reference>
<evidence type="ECO:0000256" key="3">
    <source>
        <dbReference type="ARBA" id="ARBA00022448"/>
    </source>
</evidence>
<organism evidence="11 12">
    <name type="scientific">Wickerhamomyces anomalus (strain ATCC 58044 / CBS 1984 / NCYC 433 / NRRL Y-366-8)</name>
    <name type="common">Yeast</name>
    <name type="synonym">Hansenula anomala</name>
    <dbReference type="NCBI Taxonomy" id="683960"/>
    <lineage>
        <taxon>Eukaryota</taxon>
        <taxon>Fungi</taxon>
        <taxon>Dikarya</taxon>
        <taxon>Ascomycota</taxon>
        <taxon>Saccharomycotina</taxon>
        <taxon>Saccharomycetes</taxon>
        <taxon>Phaffomycetales</taxon>
        <taxon>Wickerhamomycetaceae</taxon>
        <taxon>Wickerhamomyces</taxon>
    </lineage>
</organism>
<dbReference type="PROSITE" id="PS50920">
    <property type="entry name" value="SOLCAR"/>
    <property type="match status" value="3"/>
</dbReference>
<dbReference type="Proteomes" id="UP000094112">
    <property type="component" value="Unassembled WGS sequence"/>
</dbReference>
<dbReference type="Gene3D" id="1.50.40.10">
    <property type="entry name" value="Mitochondrial carrier domain"/>
    <property type="match status" value="2"/>
</dbReference>
<dbReference type="PANTHER" id="PTHR45624:SF9">
    <property type="entry name" value="CARRIER PROTEIN, PUTATIVE (AFU_ORTHOLOGUE AFUA_4G06390)-RELATED"/>
    <property type="match status" value="1"/>
</dbReference>
<evidence type="ECO:0008006" key="13">
    <source>
        <dbReference type="Google" id="ProtNLM"/>
    </source>
</evidence>
<evidence type="ECO:0000256" key="4">
    <source>
        <dbReference type="ARBA" id="ARBA00022692"/>
    </source>
</evidence>
<name>A0A1E3P0W7_WICAA</name>
<evidence type="ECO:0000256" key="7">
    <source>
        <dbReference type="ARBA" id="ARBA00023128"/>
    </source>
</evidence>
<evidence type="ECO:0000256" key="8">
    <source>
        <dbReference type="ARBA" id="ARBA00023136"/>
    </source>
</evidence>
<dbReference type="InterPro" id="IPR018108">
    <property type="entry name" value="MCP_transmembrane"/>
</dbReference>
<proteinExistence type="inferred from homology"/>
<dbReference type="Pfam" id="PF00153">
    <property type="entry name" value="Mito_carr"/>
    <property type="match status" value="3"/>
</dbReference>
<evidence type="ECO:0000256" key="9">
    <source>
        <dbReference type="PROSITE-ProRule" id="PRU00282"/>
    </source>
</evidence>
<dbReference type="GO" id="GO:0031966">
    <property type="term" value="C:mitochondrial membrane"/>
    <property type="evidence" value="ECO:0007669"/>
    <property type="project" value="UniProtKB-SubCell"/>
</dbReference>
<dbReference type="GO" id="GO:0022857">
    <property type="term" value="F:transmembrane transporter activity"/>
    <property type="evidence" value="ECO:0007669"/>
    <property type="project" value="TreeGrafter"/>
</dbReference>
<dbReference type="PANTHER" id="PTHR45624">
    <property type="entry name" value="MITOCHONDRIAL BASIC AMINO ACIDS TRANSPORTER-RELATED"/>
    <property type="match status" value="1"/>
</dbReference>
<dbReference type="OrthoDB" id="2382881at2759"/>
<gene>
    <name evidence="11" type="ORF">WICANDRAFT_79580</name>
</gene>
<dbReference type="AlphaFoldDB" id="A0A1E3P0W7"/>
<keyword evidence="4 9" id="KW-0812">Transmembrane</keyword>
<feature type="repeat" description="Solcar" evidence="9">
    <location>
        <begin position="130"/>
        <end position="217"/>
    </location>
</feature>
<dbReference type="RefSeq" id="XP_019038252.1">
    <property type="nucleotide sequence ID" value="XM_019184916.1"/>
</dbReference>
<feature type="repeat" description="Solcar" evidence="9">
    <location>
        <begin position="32"/>
        <end position="110"/>
    </location>
</feature>
<feature type="repeat" description="Solcar" evidence="9">
    <location>
        <begin position="237"/>
        <end position="320"/>
    </location>
</feature>
<keyword evidence="8 9" id="KW-0472">Membrane</keyword>
<evidence type="ECO:0000313" key="12">
    <source>
        <dbReference type="Proteomes" id="UP000094112"/>
    </source>
</evidence>
<keyword evidence="3 10" id="KW-0813">Transport</keyword>
<dbReference type="GeneID" id="30202162"/>
<dbReference type="InterPro" id="IPR050567">
    <property type="entry name" value="Mitochondrial_Carrier"/>
</dbReference>
<comment type="subcellular location">
    <subcellularLocation>
        <location evidence="1">Mitochondrion membrane</location>
        <topology evidence="1">Multi-pass membrane protein</topology>
    </subcellularLocation>
</comment>
<evidence type="ECO:0000256" key="6">
    <source>
        <dbReference type="ARBA" id="ARBA00022989"/>
    </source>
</evidence>
<dbReference type="SUPFAM" id="SSF103506">
    <property type="entry name" value="Mitochondrial carrier"/>
    <property type="match status" value="1"/>
</dbReference>
<dbReference type="STRING" id="683960.A0A1E3P0W7"/>